<reference evidence="2" key="1">
    <citation type="submission" date="2018-02" db="EMBL/GenBank/DDBJ databases">
        <title>Genome reduction pattern in chromatophore genome of Paulinella.</title>
        <authorList>
            <person name="Lhee D."/>
            <person name="Yoon H.S."/>
        </authorList>
    </citation>
    <scope>NUCLEOTIDE SEQUENCE</scope>
    <source>
        <strain evidence="2">NZ27</strain>
    </source>
</reference>
<organism evidence="2">
    <name type="scientific">Paulinella micropora</name>
    <dbReference type="NCBI Taxonomy" id="1928728"/>
    <lineage>
        <taxon>Eukaryota</taxon>
        <taxon>Sar</taxon>
        <taxon>Rhizaria</taxon>
        <taxon>Cercozoa</taxon>
        <taxon>Imbricatea</taxon>
        <taxon>Silicofilosea</taxon>
        <taxon>Euglyphida</taxon>
        <taxon>Paulinellidae</taxon>
        <taxon>Paulinella</taxon>
    </lineage>
</organism>
<feature type="transmembrane region" description="Helical" evidence="1">
    <location>
        <begin position="67"/>
        <end position="87"/>
    </location>
</feature>
<keyword evidence="1" id="KW-1133">Transmembrane helix</keyword>
<keyword evidence="1" id="KW-0472">Membrane</keyword>
<feature type="transmembrane region" description="Helical" evidence="1">
    <location>
        <begin position="12"/>
        <end position="33"/>
    </location>
</feature>
<feature type="transmembrane region" description="Helical" evidence="1">
    <location>
        <begin position="179"/>
        <end position="196"/>
    </location>
</feature>
<proteinExistence type="predicted"/>
<evidence type="ECO:0000256" key="1">
    <source>
        <dbReference type="SAM" id="Phobius"/>
    </source>
</evidence>
<dbReference type="Pfam" id="PF11375">
    <property type="entry name" value="DUF3177"/>
    <property type="match status" value="1"/>
</dbReference>
<protein>
    <submittedName>
        <fullName evidence="2">Uncharacterized protein</fullName>
    </submittedName>
</protein>
<dbReference type="AlphaFoldDB" id="A0A385I0L2"/>
<evidence type="ECO:0000313" key="2">
    <source>
        <dbReference type="EMBL" id="AXY63462.1"/>
    </source>
</evidence>
<dbReference type="EMBL" id="MG976688">
    <property type="protein sequence ID" value="AXY63462.1"/>
    <property type="molecule type" value="Genomic_DNA"/>
</dbReference>
<keyword evidence="2" id="KW-0934">Plastid</keyword>
<dbReference type="InterPro" id="IPR021515">
    <property type="entry name" value="DUF3177"/>
</dbReference>
<sequence length="204" mass="23576">MLKLEYYPLLWIDYHASAILIIGIPILLTGWALRKREKSIIRLLEIYWKTSSLLPCIMLFPPQQYHIVYLGNFIAKLLMILSLWFWIDLNEELAHLPSCGGLTFVIRSWRWTTSFFCIGSGALSATALNCCINNSINPNCEPWLEISRSLYRFNFEAFGFIFGGYWNASIPLLIGSVSLSIYVFSFLHWVVFTLPYRGRIAGNF</sequence>
<gene>
    <name evidence="2" type="ORF">PMNZ_524</name>
</gene>
<keyword evidence="1" id="KW-0812">Transmembrane</keyword>
<name>A0A385I0L2_9EUKA</name>
<accession>A0A385I0L2</accession>
<geneLocation type="plastid" evidence="2"/>